<dbReference type="RefSeq" id="WP_010568048.1">
    <property type="nucleotide sequence ID" value="NZ_CP091043.1"/>
</dbReference>
<accession>A0ABY0NSN1</accession>
<gene>
    <name evidence="2" type="ORF">SAMN05216591_3847</name>
</gene>
<sequence length="292" mass="33166">MNNSPRANFVLMDGGLRPDAIKQLYQRGEPLEVIPLYIGTRWQALQDSGPLLIALQGSSGLINDIRQSAFEQADASLLYSRASMHAIAEHLRRFIAPSDVLGGDGLLRFADPLVTRAWLGSYQREHLDAVLGPIEAWYIPEIHHSWEPAQPFEWLSVLRAAAPPEWVNAYAQLGEAQLAALDQAARWRFMERVNRRLEQNHPALMATLDSRTRTQWFAQRLDEAETWGLSSERSLTIWTEYSLRWGPGFTLRPNTPYQQWLAGTPGALKRAPELRIQQMDNDCLAIEINEEV</sequence>
<feature type="domain" description="DUF4123" evidence="1">
    <location>
        <begin position="9"/>
        <end position="128"/>
    </location>
</feature>
<dbReference type="Proteomes" id="UP000182858">
    <property type="component" value="Chromosome I"/>
</dbReference>
<keyword evidence="3" id="KW-1185">Reference proteome</keyword>
<protein>
    <recommendedName>
        <fullName evidence="1">DUF4123 domain-containing protein</fullName>
    </recommendedName>
</protein>
<dbReference type="EMBL" id="LT629689">
    <property type="protein sequence ID" value="SDF74691.1"/>
    <property type="molecule type" value="Genomic_DNA"/>
</dbReference>
<reference evidence="2 3" key="1">
    <citation type="submission" date="2016-10" db="EMBL/GenBank/DDBJ databases">
        <authorList>
            <person name="Varghese N."/>
            <person name="Submissions S."/>
        </authorList>
    </citation>
    <scope>NUCLEOTIDE SEQUENCE [LARGE SCALE GENOMIC DNA]</scope>
    <source>
        <strain evidence="2 3">DSM 17835</strain>
    </source>
</reference>
<evidence type="ECO:0000313" key="2">
    <source>
        <dbReference type="EMBL" id="SDF74691.1"/>
    </source>
</evidence>
<dbReference type="GeneID" id="78555232"/>
<name>A0ABY0NSN1_9PSED</name>
<organism evidence="2 3">
    <name type="scientific">Pseudomonas extremaustralis</name>
    <dbReference type="NCBI Taxonomy" id="359110"/>
    <lineage>
        <taxon>Bacteria</taxon>
        <taxon>Pseudomonadati</taxon>
        <taxon>Pseudomonadota</taxon>
        <taxon>Gammaproteobacteria</taxon>
        <taxon>Pseudomonadales</taxon>
        <taxon>Pseudomonadaceae</taxon>
        <taxon>Pseudomonas</taxon>
    </lineage>
</organism>
<proteinExistence type="predicted"/>
<dbReference type="InterPro" id="IPR025391">
    <property type="entry name" value="DUF4123"/>
</dbReference>
<evidence type="ECO:0000313" key="3">
    <source>
        <dbReference type="Proteomes" id="UP000182858"/>
    </source>
</evidence>
<dbReference type="Pfam" id="PF13503">
    <property type="entry name" value="DUF4123"/>
    <property type="match status" value="1"/>
</dbReference>
<evidence type="ECO:0000259" key="1">
    <source>
        <dbReference type="Pfam" id="PF13503"/>
    </source>
</evidence>